<sequence>MKKTINKIVLISIGIIIASVSFAQDQEEAIASMKIPWDSYVEWWYFNGALLLQDDVQQVSFPFILILGHESRVMTAGNPPRQLLMTILIDYHDEPGMISDSHTNMNPGDGINKYLNPDLKNFYYSLPEERIIVQREKEDFIINVKNKSEVALYLRVKLLHPVEAQSCAGLLKLDEQLPLLAYDYPVVEYSGEVTLKGKKFNVAKGSGYIDYNAWRVQWTKTVKEWFWFSALTDDYQATFFGIRTAEHDFIEYDIRSLTLLDRKNSAIKEYCGDQINVHVKENKSEDSAVITLTTNDVSLILEAERDWSYLLNRPEYINDMHFTEIKMTYDNKNYFGFAFIEFLDSIMAQ</sequence>
<name>A0A1F5VXE4_9BACT</name>
<organism evidence="2 3">
    <name type="scientific">Candidatus Fischerbacteria bacterium RBG_13_37_8</name>
    <dbReference type="NCBI Taxonomy" id="1817863"/>
    <lineage>
        <taxon>Bacteria</taxon>
        <taxon>Candidatus Fischeribacteriota</taxon>
    </lineage>
</organism>
<dbReference type="SUPFAM" id="SSF159245">
    <property type="entry name" value="AttH-like"/>
    <property type="match status" value="1"/>
</dbReference>
<dbReference type="AlphaFoldDB" id="A0A1F5VXE4"/>
<dbReference type="EMBL" id="MFGW01000027">
    <property type="protein sequence ID" value="OGF68050.1"/>
    <property type="molecule type" value="Genomic_DNA"/>
</dbReference>
<dbReference type="Proteomes" id="UP000178943">
    <property type="component" value="Unassembled WGS sequence"/>
</dbReference>
<dbReference type="Gene3D" id="2.40.370.10">
    <property type="entry name" value="AttH-like domain"/>
    <property type="match status" value="1"/>
</dbReference>
<evidence type="ECO:0000313" key="2">
    <source>
        <dbReference type="EMBL" id="OGF68050.1"/>
    </source>
</evidence>
<evidence type="ECO:0000256" key="1">
    <source>
        <dbReference type="SAM" id="SignalP"/>
    </source>
</evidence>
<feature type="chain" id="PRO_5009522099" description="AttH domain-containing protein" evidence="1">
    <location>
        <begin position="24"/>
        <end position="349"/>
    </location>
</feature>
<dbReference type="STRING" id="1817863.A2Y62_09395"/>
<gene>
    <name evidence="2" type="ORF">A2Y62_09395</name>
</gene>
<comment type="caution">
    <text evidence="2">The sequence shown here is derived from an EMBL/GenBank/DDBJ whole genome shotgun (WGS) entry which is preliminary data.</text>
</comment>
<feature type="signal peptide" evidence="1">
    <location>
        <begin position="1"/>
        <end position="23"/>
    </location>
</feature>
<protein>
    <recommendedName>
        <fullName evidence="4">AttH domain-containing protein</fullName>
    </recommendedName>
</protein>
<dbReference type="InterPro" id="IPR023374">
    <property type="entry name" value="AttH-like_dom_sf"/>
</dbReference>
<keyword evidence="1" id="KW-0732">Signal</keyword>
<reference evidence="2 3" key="1">
    <citation type="journal article" date="2016" name="Nat. Commun.">
        <title>Thousands of microbial genomes shed light on interconnected biogeochemical processes in an aquifer system.</title>
        <authorList>
            <person name="Anantharaman K."/>
            <person name="Brown C.T."/>
            <person name="Hug L.A."/>
            <person name="Sharon I."/>
            <person name="Castelle C.J."/>
            <person name="Probst A.J."/>
            <person name="Thomas B.C."/>
            <person name="Singh A."/>
            <person name="Wilkins M.J."/>
            <person name="Karaoz U."/>
            <person name="Brodie E.L."/>
            <person name="Williams K.H."/>
            <person name="Hubbard S.S."/>
            <person name="Banfield J.F."/>
        </authorList>
    </citation>
    <scope>NUCLEOTIDE SEQUENCE [LARGE SCALE GENOMIC DNA]</scope>
</reference>
<proteinExistence type="predicted"/>
<evidence type="ECO:0008006" key="4">
    <source>
        <dbReference type="Google" id="ProtNLM"/>
    </source>
</evidence>
<evidence type="ECO:0000313" key="3">
    <source>
        <dbReference type="Proteomes" id="UP000178943"/>
    </source>
</evidence>
<accession>A0A1F5VXE4</accession>